<dbReference type="Proteomes" id="UP001305746">
    <property type="component" value="Unassembled WGS sequence"/>
</dbReference>
<evidence type="ECO:0000313" key="4">
    <source>
        <dbReference type="Proteomes" id="UP001305746"/>
    </source>
</evidence>
<dbReference type="EMBL" id="JAYDCJ010000003">
    <property type="protein sequence ID" value="MEA1080263.1"/>
    <property type="molecule type" value="Genomic_DNA"/>
</dbReference>
<feature type="transmembrane region" description="Helical" evidence="2">
    <location>
        <begin position="6"/>
        <end position="26"/>
    </location>
</feature>
<evidence type="ECO:0000256" key="2">
    <source>
        <dbReference type="SAM" id="Phobius"/>
    </source>
</evidence>
<keyword evidence="2" id="KW-0812">Transmembrane</keyword>
<keyword evidence="2" id="KW-1133">Transmembrane helix</keyword>
<feature type="region of interest" description="Disordered" evidence="1">
    <location>
        <begin position="191"/>
        <end position="225"/>
    </location>
</feature>
<sequence>MIEAIGIGVVSGVLSSVLILLLATLIRRVFIPWFRSLIYSGVDVSGEWHCIDPFMAQEITINLNQDADSVSGTATFTWNRDYPDESILDDFEAVRTFNVSGKIRDRFLQVMLTHVDRKRIGVNSYLLEVCGDGRTMKGLFTFYSVRSHELDYIYHTLYRDRKTAVRIAEPMREQKRKTYLERMELKEKLRDIEELDDMPDDDEASLQDELDLDGDEELMSSRDND</sequence>
<protein>
    <recommendedName>
        <fullName evidence="5">Polyketide cyclase / dehydrase and lipid transport</fullName>
    </recommendedName>
</protein>
<keyword evidence="4" id="KW-1185">Reference proteome</keyword>
<comment type="caution">
    <text evidence="3">The sequence shown here is derived from an EMBL/GenBank/DDBJ whole genome shotgun (WGS) entry which is preliminary data.</text>
</comment>
<gene>
    <name evidence="3" type="ORF">U5822_06260</name>
</gene>
<keyword evidence="2" id="KW-0472">Membrane</keyword>
<evidence type="ECO:0000313" key="3">
    <source>
        <dbReference type="EMBL" id="MEA1080263.1"/>
    </source>
</evidence>
<accession>A0ABU5NWS4</accession>
<reference evidence="3 4" key="1">
    <citation type="submission" date="2023-12" db="EMBL/GenBank/DDBJ databases">
        <title>Marinobacter qingdaonensis sp. nov., isolated from the intertidal sediment of Qingdao, PR China.</title>
        <authorList>
            <person name="Li Y."/>
        </authorList>
    </citation>
    <scope>NUCLEOTIDE SEQUENCE [LARGE SCALE GENOMIC DNA]</scope>
    <source>
        <strain evidence="3 4">ASW11-75</strain>
    </source>
</reference>
<evidence type="ECO:0000256" key="1">
    <source>
        <dbReference type="SAM" id="MobiDB-lite"/>
    </source>
</evidence>
<name>A0ABU5NWS4_9GAMM</name>
<organism evidence="3 4">
    <name type="scientific">Marinobacter qingdaonensis</name>
    <dbReference type="NCBI Taxonomy" id="3108486"/>
    <lineage>
        <taxon>Bacteria</taxon>
        <taxon>Pseudomonadati</taxon>
        <taxon>Pseudomonadota</taxon>
        <taxon>Gammaproteobacteria</taxon>
        <taxon>Pseudomonadales</taxon>
        <taxon>Marinobacteraceae</taxon>
        <taxon>Marinobacter</taxon>
    </lineage>
</organism>
<feature type="compositionally biased region" description="Acidic residues" evidence="1">
    <location>
        <begin position="193"/>
        <end position="218"/>
    </location>
</feature>
<dbReference type="RefSeq" id="WP_322854769.1">
    <property type="nucleotide sequence ID" value="NZ_JAYDCJ010000003.1"/>
</dbReference>
<evidence type="ECO:0008006" key="5">
    <source>
        <dbReference type="Google" id="ProtNLM"/>
    </source>
</evidence>
<proteinExistence type="predicted"/>